<comment type="cofactor">
    <cofactor evidence="2">
        <name>Mg(2+)</name>
        <dbReference type="ChEBI" id="CHEBI:18420"/>
    </cofactor>
</comment>
<evidence type="ECO:0000256" key="1">
    <source>
        <dbReference type="ARBA" id="ARBA00001936"/>
    </source>
</evidence>
<dbReference type="PANTHER" id="PTHR21621:SF2">
    <property type="entry name" value="COENZYME GAMMA-F420-2:ALPHA-L-GLUTAMATE LIGASE"/>
    <property type="match status" value="1"/>
</dbReference>
<evidence type="ECO:0000313" key="12">
    <source>
        <dbReference type="EMBL" id="MCR1899517.1"/>
    </source>
</evidence>
<keyword evidence="9" id="KW-0464">Manganese</keyword>
<dbReference type="RefSeq" id="WP_257531969.1">
    <property type="nucleotide sequence ID" value="NZ_JANKAS010000010.1"/>
</dbReference>
<keyword evidence="5 10" id="KW-0547">Nucleotide-binding</keyword>
<evidence type="ECO:0000313" key="13">
    <source>
        <dbReference type="Proteomes" id="UP001205748"/>
    </source>
</evidence>
<evidence type="ECO:0000256" key="3">
    <source>
        <dbReference type="ARBA" id="ARBA00022598"/>
    </source>
</evidence>
<feature type="domain" description="ATP-grasp" evidence="11">
    <location>
        <begin position="111"/>
        <end position="295"/>
    </location>
</feature>
<dbReference type="AlphaFoldDB" id="A0AAE3HFB2"/>
<dbReference type="Pfam" id="PF08443">
    <property type="entry name" value="RimK"/>
    <property type="match status" value="1"/>
</dbReference>
<dbReference type="PROSITE" id="PS50975">
    <property type="entry name" value="ATP_GRASP"/>
    <property type="match status" value="1"/>
</dbReference>
<dbReference type="Gene3D" id="3.40.50.20">
    <property type="match status" value="1"/>
</dbReference>
<evidence type="ECO:0000256" key="7">
    <source>
        <dbReference type="ARBA" id="ARBA00022842"/>
    </source>
</evidence>
<evidence type="ECO:0000256" key="6">
    <source>
        <dbReference type="ARBA" id="ARBA00022840"/>
    </source>
</evidence>
<evidence type="ECO:0000256" key="2">
    <source>
        <dbReference type="ARBA" id="ARBA00001946"/>
    </source>
</evidence>
<dbReference type="GO" id="GO:0046872">
    <property type="term" value="F:metal ion binding"/>
    <property type="evidence" value="ECO:0007669"/>
    <property type="project" value="UniProtKB-KW"/>
</dbReference>
<dbReference type="FunFam" id="3.40.50.20:FF:000042">
    <property type="entry name" value="RimK-related lysine biosynthesis protein"/>
    <property type="match status" value="1"/>
</dbReference>
<name>A0AAE3HFB2_9FIRM</name>
<dbReference type="GO" id="GO:0043774">
    <property type="term" value="F:coenzyme F420-2 alpha-glutamyl ligase activity"/>
    <property type="evidence" value="ECO:0007669"/>
    <property type="project" value="TreeGrafter"/>
</dbReference>
<dbReference type="Pfam" id="PF18030">
    <property type="entry name" value="Rimk_N"/>
    <property type="match status" value="1"/>
</dbReference>
<dbReference type="GO" id="GO:0005524">
    <property type="term" value="F:ATP binding"/>
    <property type="evidence" value="ECO:0007669"/>
    <property type="project" value="UniProtKB-UniRule"/>
</dbReference>
<dbReference type="Gene3D" id="3.30.1490.20">
    <property type="entry name" value="ATP-grasp fold, A domain"/>
    <property type="match status" value="1"/>
</dbReference>
<dbReference type="InterPro" id="IPR004666">
    <property type="entry name" value="Rp_bS6_RimK/Lys_biosynth_LsyX"/>
</dbReference>
<organism evidence="12 13">
    <name type="scientific">Irregularibacter muris</name>
    <dbReference type="NCBI Taxonomy" id="1796619"/>
    <lineage>
        <taxon>Bacteria</taxon>
        <taxon>Bacillati</taxon>
        <taxon>Bacillota</taxon>
        <taxon>Clostridia</taxon>
        <taxon>Eubacteriales</taxon>
        <taxon>Eubacteriaceae</taxon>
        <taxon>Irregularibacter</taxon>
    </lineage>
</organism>
<dbReference type="SUPFAM" id="SSF56059">
    <property type="entry name" value="Glutathione synthetase ATP-binding domain-like"/>
    <property type="match status" value="1"/>
</dbReference>
<reference evidence="12" key="1">
    <citation type="submission" date="2022-07" db="EMBL/GenBank/DDBJ databases">
        <title>Enhanced cultured diversity of the mouse gut microbiota enables custom-made synthetic communities.</title>
        <authorList>
            <person name="Afrizal A."/>
        </authorList>
    </citation>
    <scope>NUCLEOTIDE SEQUENCE</scope>
    <source>
        <strain evidence="12">DSM 28593</strain>
    </source>
</reference>
<keyword evidence="4" id="KW-0479">Metal-binding</keyword>
<keyword evidence="6 10" id="KW-0067">ATP-binding</keyword>
<comment type="caution">
    <text evidence="12">The sequence shown here is derived from an EMBL/GenBank/DDBJ whole genome shotgun (WGS) entry which is preliminary data.</text>
</comment>
<dbReference type="Gene3D" id="3.30.470.20">
    <property type="entry name" value="ATP-grasp fold, B domain"/>
    <property type="match status" value="1"/>
</dbReference>
<evidence type="ECO:0000256" key="4">
    <source>
        <dbReference type="ARBA" id="ARBA00022723"/>
    </source>
</evidence>
<evidence type="ECO:0000256" key="9">
    <source>
        <dbReference type="ARBA" id="ARBA00023211"/>
    </source>
</evidence>
<evidence type="ECO:0000256" key="5">
    <source>
        <dbReference type="ARBA" id="ARBA00022741"/>
    </source>
</evidence>
<dbReference type="NCBIfam" id="TIGR00768">
    <property type="entry name" value="rimK_fam"/>
    <property type="match status" value="1"/>
</dbReference>
<evidence type="ECO:0000259" key="11">
    <source>
        <dbReference type="PROSITE" id="PS50975"/>
    </source>
</evidence>
<dbReference type="FunFam" id="3.30.470.20:FF:000058">
    <property type="entry name" value="Alpha-aminoadipate--LysW ligase LysX protein"/>
    <property type="match status" value="1"/>
</dbReference>
<keyword evidence="3 12" id="KW-0436">Ligase</keyword>
<dbReference type="InterPro" id="IPR013815">
    <property type="entry name" value="ATP_grasp_subdomain_1"/>
</dbReference>
<keyword evidence="8" id="KW-0648">Protein biosynthesis</keyword>
<dbReference type="Proteomes" id="UP001205748">
    <property type="component" value="Unassembled WGS sequence"/>
</dbReference>
<protein>
    <submittedName>
        <fullName evidence="12">RimK family alpha-L-glutamate ligase</fullName>
    </submittedName>
</protein>
<dbReference type="InterPro" id="IPR013651">
    <property type="entry name" value="ATP-grasp_RimK-type"/>
</dbReference>
<evidence type="ECO:0000256" key="8">
    <source>
        <dbReference type="ARBA" id="ARBA00022917"/>
    </source>
</evidence>
<dbReference type="EMBL" id="JANKAS010000010">
    <property type="protein sequence ID" value="MCR1899517.1"/>
    <property type="molecule type" value="Genomic_DNA"/>
</dbReference>
<gene>
    <name evidence="12" type="ORF">NSA47_11020</name>
</gene>
<dbReference type="InterPro" id="IPR041107">
    <property type="entry name" value="Rimk_N"/>
</dbReference>
<dbReference type="GO" id="GO:0005737">
    <property type="term" value="C:cytoplasm"/>
    <property type="evidence" value="ECO:0007669"/>
    <property type="project" value="TreeGrafter"/>
</dbReference>
<accession>A0AAE3HFB2</accession>
<dbReference type="GO" id="GO:0006412">
    <property type="term" value="P:translation"/>
    <property type="evidence" value="ECO:0007669"/>
    <property type="project" value="UniProtKB-KW"/>
</dbReference>
<keyword evidence="13" id="KW-1185">Reference proteome</keyword>
<proteinExistence type="predicted"/>
<dbReference type="PANTHER" id="PTHR21621">
    <property type="entry name" value="RIBOSOMAL PROTEIN S6 MODIFICATION PROTEIN"/>
    <property type="match status" value="1"/>
</dbReference>
<dbReference type="InterPro" id="IPR011761">
    <property type="entry name" value="ATP-grasp"/>
</dbReference>
<sequence length="302" mass="34005">MRGWILYQEYDAGLKKERHEIERFIQEAEKQNIELRIVAPEQFDLIVTRDDRKSVIVDGEVVPLPDFLLPRLGASTTYFALAVIRHLERLGVYTINSSESIEAVKDKLYSQQILASMNMPVPKTMLAKYPINIDMVEKQFGFPVIVKTLSGAQGTGVFLSESKSKFKDLMDLINATNHKANIIVQEFVADSAGRDLRVFTVGGRALACMERISQDGNFKANIAQGGTMRQVELTSEIEWIATETSRILNLEVAGIDLLFDGEHFKICEANSSPGFKAMEACYDINIPEEIFSFIRVRLGLFD</sequence>
<keyword evidence="7" id="KW-0460">Magnesium</keyword>
<comment type="cofactor">
    <cofactor evidence="1">
        <name>Mn(2+)</name>
        <dbReference type="ChEBI" id="CHEBI:29035"/>
    </cofactor>
</comment>
<evidence type="ECO:0000256" key="10">
    <source>
        <dbReference type="PROSITE-ProRule" id="PRU00409"/>
    </source>
</evidence>